<protein>
    <submittedName>
        <fullName evidence="2">Uncharacterized protein</fullName>
    </submittedName>
</protein>
<evidence type="ECO:0000313" key="2">
    <source>
        <dbReference type="EMBL" id="TYJ57096.1"/>
    </source>
</evidence>
<comment type="caution">
    <text evidence="2">The sequence shown here is derived from an EMBL/GenBank/DDBJ whole genome shotgun (WGS) entry which is preliminary data.</text>
</comment>
<keyword evidence="3" id="KW-1185">Reference proteome</keyword>
<dbReference type="AlphaFoldDB" id="A0A5D3B4B3"/>
<dbReference type="EMBL" id="NIDF01000016">
    <property type="protein sequence ID" value="TYJ57096.1"/>
    <property type="molecule type" value="Genomic_DNA"/>
</dbReference>
<proteinExistence type="predicted"/>
<feature type="region of interest" description="Disordered" evidence="1">
    <location>
        <begin position="1"/>
        <end position="95"/>
    </location>
</feature>
<organism evidence="2 3">
    <name type="scientific">Cryptococcus floricola</name>
    <dbReference type="NCBI Taxonomy" id="2591691"/>
    <lineage>
        <taxon>Eukaryota</taxon>
        <taxon>Fungi</taxon>
        <taxon>Dikarya</taxon>
        <taxon>Basidiomycota</taxon>
        <taxon>Agaricomycotina</taxon>
        <taxon>Tremellomycetes</taxon>
        <taxon>Tremellales</taxon>
        <taxon>Cryptococcaceae</taxon>
        <taxon>Cryptococcus</taxon>
    </lineage>
</organism>
<accession>A0A5D3B4B3</accession>
<evidence type="ECO:0000313" key="3">
    <source>
        <dbReference type="Proteomes" id="UP000322245"/>
    </source>
</evidence>
<dbReference type="Proteomes" id="UP000322245">
    <property type="component" value="Unassembled WGS sequence"/>
</dbReference>
<evidence type="ECO:0000256" key="1">
    <source>
        <dbReference type="SAM" id="MobiDB-lite"/>
    </source>
</evidence>
<sequence length="95" mass="11038">MAEDYQFHHEPTEPSAISDAAQHSVDSQTMSGFEQSRARHSRKVTFVTDEGEEDEYEQENEDARSRRREKLKAASTKYPTSQEERQTELTQLTDE</sequence>
<reference evidence="2 3" key="1">
    <citation type="submission" date="2017-05" db="EMBL/GenBank/DDBJ databases">
        <title>The Genome Sequence of Tsuchiyaea wingfieldii DSM 27421.</title>
        <authorList>
            <person name="Cuomo C."/>
            <person name="Passer A."/>
            <person name="Billmyre B."/>
            <person name="Heitman J."/>
        </authorList>
    </citation>
    <scope>NUCLEOTIDE SEQUENCE [LARGE SCALE GENOMIC DNA]</scope>
    <source>
        <strain evidence="2 3">DSM 27421</strain>
    </source>
</reference>
<name>A0A5D3B4B3_9TREE</name>
<gene>
    <name evidence="2" type="ORF">B9479_002197</name>
</gene>
<feature type="compositionally biased region" description="Polar residues" evidence="1">
    <location>
        <begin position="24"/>
        <end position="34"/>
    </location>
</feature>
<feature type="compositionally biased region" description="Acidic residues" evidence="1">
    <location>
        <begin position="49"/>
        <end position="60"/>
    </location>
</feature>
<feature type="compositionally biased region" description="Basic and acidic residues" evidence="1">
    <location>
        <begin position="1"/>
        <end position="12"/>
    </location>
</feature>